<feature type="transmembrane region" description="Helical" evidence="8">
    <location>
        <begin position="336"/>
        <end position="355"/>
    </location>
</feature>
<keyword evidence="2" id="KW-1003">Cell membrane</keyword>
<dbReference type="PANTHER" id="PTHR33908">
    <property type="entry name" value="MANNOSYLTRANSFERASE YKCB-RELATED"/>
    <property type="match status" value="1"/>
</dbReference>
<keyword evidence="3 10" id="KW-0328">Glycosyltransferase</keyword>
<proteinExistence type="predicted"/>
<accession>A0ABW6VZ15</accession>
<keyword evidence="6 8" id="KW-1133">Transmembrane helix</keyword>
<evidence type="ECO:0000256" key="4">
    <source>
        <dbReference type="ARBA" id="ARBA00022679"/>
    </source>
</evidence>
<evidence type="ECO:0000256" key="2">
    <source>
        <dbReference type="ARBA" id="ARBA00022475"/>
    </source>
</evidence>
<evidence type="ECO:0000256" key="6">
    <source>
        <dbReference type="ARBA" id="ARBA00022989"/>
    </source>
</evidence>
<evidence type="ECO:0000313" key="11">
    <source>
        <dbReference type="Proteomes" id="UP001602287"/>
    </source>
</evidence>
<reference evidence="10 11" key="1">
    <citation type="submission" date="2024-10" db="EMBL/GenBank/DDBJ databases">
        <title>The Natural Products Discovery Center: Release of the First 8490 Sequenced Strains for Exploring Actinobacteria Biosynthetic Diversity.</title>
        <authorList>
            <person name="Kalkreuter E."/>
            <person name="Kautsar S.A."/>
            <person name="Yang D."/>
            <person name="Bader C.D."/>
            <person name="Teijaro C.N."/>
            <person name="Fluegel L."/>
            <person name="Davis C.M."/>
            <person name="Simpson J.R."/>
            <person name="Lauterbach L."/>
            <person name="Steele A.D."/>
            <person name="Gui C."/>
            <person name="Meng S."/>
            <person name="Li G."/>
            <person name="Viehrig K."/>
            <person name="Ye F."/>
            <person name="Su P."/>
            <person name="Kiefer A.F."/>
            <person name="Nichols A."/>
            <person name="Cepeda A.J."/>
            <person name="Yan W."/>
            <person name="Fan B."/>
            <person name="Jiang Y."/>
            <person name="Adhikari A."/>
            <person name="Zheng C.-J."/>
            <person name="Schuster L."/>
            <person name="Cowan T.M."/>
            <person name="Smanski M.J."/>
            <person name="Chevrette M.G."/>
            <person name="De Carvalho L.P.S."/>
            <person name="Shen B."/>
        </authorList>
    </citation>
    <scope>NUCLEOTIDE SEQUENCE [LARGE SCALE GENOMIC DNA]</scope>
    <source>
        <strain evidence="10 11">NPDC000140</strain>
    </source>
</reference>
<keyword evidence="11" id="KW-1185">Reference proteome</keyword>
<protein>
    <submittedName>
        <fullName evidence="10">Glycosyltransferase family 39 protein</fullName>
        <ecNumber evidence="10">2.4.-.-</ecNumber>
    </submittedName>
</protein>
<evidence type="ECO:0000259" key="9">
    <source>
        <dbReference type="Pfam" id="PF13231"/>
    </source>
</evidence>
<feature type="transmembrane region" description="Helical" evidence="8">
    <location>
        <begin position="144"/>
        <end position="161"/>
    </location>
</feature>
<dbReference type="InterPro" id="IPR050297">
    <property type="entry name" value="LipidA_mod_glycosyltrf_83"/>
</dbReference>
<name>A0ABW6VZ15_9ACTN</name>
<dbReference type="EMBL" id="JBIAZM010000011">
    <property type="protein sequence ID" value="MFF5202896.1"/>
    <property type="molecule type" value="Genomic_DNA"/>
</dbReference>
<organism evidence="10 11">
    <name type="scientific">Micromonospora parva</name>
    <dbReference type="NCBI Taxonomy" id="1464048"/>
    <lineage>
        <taxon>Bacteria</taxon>
        <taxon>Bacillati</taxon>
        <taxon>Actinomycetota</taxon>
        <taxon>Actinomycetes</taxon>
        <taxon>Micromonosporales</taxon>
        <taxon>Micromonosporaceae</taxon>
        <taxon>Micromonospora</taxon>
    </lineage>
</organism>
<dbReference type="GO" id="GO:0016757">
    <property type="term" value="F:glycosyltransferase activity"/>
    <property type="evidence" value="ECO:0007669"/>
    <property type="project" value="UniProtKB-KW"/>
</dbReference>
<feature type="transmembrane region" description="Helical" evidence="8">
    <location>
        <begin position="168"/>
        <end position="191"/>
    </location>
</feature>
<sequence>MATDTGTGTGTGQQWWQRPAAVPLAAGALTLVVVLIAAGRRQLWRDEFATLDAARMGLRELYALVQQKDLVLLPYYLGMHFWVRLFGDSEVALRLPSMIAVAIAAALTALQGRMLYGPRVGLLAGVLFGLLPVVTRYGQEARPYGLVIAAVAAAGLFAVMATQRHSRVAWICYALMLVLVGWLHLIALVVLPAHGLLVLLEARRRQSWQPVTWWMGATAAAVAVLSPLVWLAKAQSGQIAWIQPVSVGDLSEWMLELPGAIGVGGVLLGLGILGCVGGGPRVGYLAAWALGPLILLWALTPVMLLFTERYVLFVLPAWCLLAAAGVQVAAQRLSTFTVAVPVLVLLVGLSSHVALRAPVTEFEPDLRGAAAVIDQQRRTGDLVAYTGPFPWWANAGIKYYLQEKPLPEVFQATEGQATPNYRAWCGGPAKCLDTRARIWLINTKPSTTKLTSFAGMNPEVEKALRARFVVTQVDRFTDVSVSLLTPRPKKG</sequence>
<dbReference type="InterPro" id="IPR038731">
    <property type="entry name" value="RgtA/B/C-like"/>
</dbReference>
<keyword evidence="7 8" id="KW-0472">Membrane</keyword>
<feature type="transmembrane region" description="Helical" evidence="8">
    <location>
        <begin position="211"/>
        <end position="232"/>
    </location>
</feature>
<dbReference type="PANTHER" id="PTHR33908:SF3">
    <property type="entry name" value="UNDECAPRENYL PHOSPHATE-ALPHA-4-AMINO-4-DEOXY-L-ARABINOSE ARABINOSYL TRANSFERASE"/>
    <property type="match status" value="1"/>
</dbReference>
<dbReference type="EC" id="2.4.-.-" evidence="10"/>
<feature type="transmembrane region" description="Helical" evidence="8">
    <location>
        <begin position="253"/>
        <end position="273"/>
    </location>
</feature>
<dbReference type="GeneID" id="95370813"/>
<evidence type="ECO:0000256" key="7">
    <source>
        <dbReference type="ARBA" id="ARBA00023136"/>
    </source>
</evidence>
<comment type="subcellular location">
    <subcellularLocation>
        <location evidence="1">Cell membrane</location>
        <topology evidence="1">Multi-pass membrane protein</topology>
    </subcellularLocation>
</comment>
<evidence type="ECO:0000256" key="3">
    <source>
        <dbReference type="ARBA" id="ARBA00022676"/>
    </source>
</evidence>
<gene>
    <name evidence="10" type="ORF">ACFY3B_25180</name>
</gene>
<feature type="transmembrane region" description="Helical" evidence="8">
    <location>
        <begin position="285"/>
        <end position="306"/>
    </location>
</feature>
<dbReference type="Pfam" id="PF13231">
    <property type="entry name" value="PMT_2"/>
    <property type="match status" value="1"/>
</dbReference>
<feature type="transmembrane region" description="Helical" evidence="8">
    <location>
        <begin position="20"/>
        <end position="40"/>
    </location>
</feature>
<feature type="domain" description="Glycosyltransferase RgtA/B/C/D-like" evidence="9">
    <location>
        <begin position="80"/>
        <end position="230"/>
    </location>
</feature>
<evidence type="ECO:0000313" key="10">
    <source>
        <dbReference type="EMBL" id="MFF5202896.1"/>
    </source>
</evidence>
<keyword evidence="4 10" id="KW-0808">Transferase</keyword>
<evidence type="ECO:0000256" key="8">
    <source>
        <dbReference type="SAM" id="Phobius"/>
    </source>
</evidence>
<comment type="caution">
    <text evidence="10">The sequence shown here is derived from an EMBL/GenBank/DDBJ whole genome shotgun (WGS) entry which is preliminary data.</text>
</comment>
<feature type="transmembrane region" description="Helical" evidence="8">
    <location>
        <begin position="311"/>
        <end position="330"/>
    </location>
</feature>
<evidence type="ECO:0000256" key="1">
    <source>
        <dbReference type="ARBA" id="ARBA00004651"/>
    </source>
</evidence>
<dbReference type="RefSeq" id="WP_357638344.1">
    <property type="nucleotide sequence ID" value="NZ_JBEZDH010000014.1"/>
</dbReference>
<feature type="transmembrane region" description="Helical" evidence="8">
    <location>
        <begin position="91"/>
        <end position="110"/>
    </location>
</feature>
<keyword evidence="5 8" id="KW-0812">Transmembrane</keyword>
<dbReference type="Proteomes" id="UP001602287">
    <property type="component" value="Unassembled WGS sequence"/>
</dbReference>
<evidence type="ECO:0000256" key="5">
    <source>
        <dbReference type="ARBA" id="ARBA00022692"/>
    </source>
</evidence>
<feature type="transmembrane region" description="Helical" evidence="8">
    <location>
        <begin position="122"/>
        <end position="138"/>
    </location>
</feature>